<evidence type="ECO:0000313" key="2">
    <source>
        <dbReference type="Proteomes" id="UP000652761"/>
    </source>
</evidence>
<evidence type="ECO:0000313" key="1">
    <source>
        <dbReference type="EMBL" id="MQL78964.1"/>
    </source>
</evidence>
<name>A0A843UAR9_COLES</name>
<gene>
    <name evidence="1" type="ORF">Taro_011400</name>
</gene>
<organism evidence="1 2">
    <name type="scientific">Colocasia esculenta</name>
    <name type="common">Wild taro</name>
    <name type="synonym">Arum esculentum</name>
    <dbReference type="NCBI Taxonomy" id="4460"/>
    <lineage>
        <taxon>Eukaryota</taxon>
        <taxon>Viridiplantae</taxon>
        <taxon>Streptophyta</taxon>
        <taxon>Embryophyta</taxon>
        <taxon>Tracheophyta</taxon>
        <taxon>Spermatophyta</taxon>
        <taxon>Magnoliopsida</taxon>
        <taxon>Liliopsida</taxon>
        <taxon>Araceae</taxon>
        <taxon>Aroideae</taxon>
        <taxon>Colocasieae</taxon>
        <taxon>Colocasia</taxon>
    </lineage>
</organism>
<reference evidence="1" key="1">
    <citation type="submission" date="2017-07" db="EMBL/GenBank/DDBJ databases">
        <title>Taro Niue Genome Assembly and Annotation.</title>
        <authorList>
            <person name="Atibalentja N."/>
            <person name="Keating K."/>
            <person name="Fields C.J."/>
        </authorList>
    </citation>
    <scope>NUCLEOTIDE SEQUENCE</scope>
    <source>
        <strain evidence="1">Niue_2</strain>
        <tissue evidence="1">Leaf</tissue>
    </source>
</reference>
<dbReference type="Proteomes" id="UP000652761">
    <property type="component" value="Unassembled WGS sequence"/>
</dbReference>
<comment type="caution">
    <text evidence="1">The sequence shown here is derived from an EMBL/GenBank/DDBJ whole genome shotgun (WGS) entry which is preliminary data.</text>
</comment>
<keyword evidence="2" id="KW-1185">Reference proteome</keyword>
<dbReference type="AlphaFoldDB" id="A0A843UAR9"/>
<accession>A0A843UAR9</accession>
<feature type="non-terminal residue" evidence="1">
    <location>
        <position position="1"/>
    </location>
</feature>
<protein>
    <submittedName>
        <fullName evidence="1">Uncharacterized protein</fullName>
    </submittedName>
</protein>
<proteinExistence type="predicted"/>
<sequence length="65" mass="7019">PAKDLGEEEPAVWADGPAVWGPINRKFGVSTNAPHPRVVREGMRSTKALRPNCNDPESALPVSNQ</sequence>
<dbReference type="EMBL" id="NMUH01000425">
    <property type="protein sequence ID" value="MQL78964.1"/>
    <property type="molecule type" value="Genomic_DNA"/>
</dbReference>